<proteinExistence type="predicted"/>
<gene>
    <name evidence="1" type="ORF">Y1Q_0001379</name>
</gene>
<sequence length="80" mass="8581">MVPPPSITPASFSFTGTKRDRISLARRLLCCPIPATLHPGRHQVDCRWSTNQDLPCPPHPPPSSGPVFSSLTLLLGSGHA</sequence>
<organism evidence="1 2">
    <name type="scientific">Alligator mississippiensis</name>
    <name type="common">American alligator</name>
    <dbReference type="NCBI Taxonomy" id="8496"/>
    <lineage>
        <taxon>Eukaryota</taxon>
        <taxon>Metazoa</taxon>
        <taxon>Chordata</taxon>
        <taxon>Craniata</taxon>
        <taxon>Vertebrata</taxon>
        <taxon>Euteleostomi</taxon>
        <taxon>Archelosauria</taxon>
        <taxon>Archosauria</taxon>
        <taxon>Crocodylia</taxon>
        <taxon>Alligatoridae</taxon>
        <taxon>Alligatorinae</taxon>
        <taxon>Alligator</taxon>
    </lineage>
</organism>
<keyword evidence="2" id="KW-1185">Reference proteome</keyword>
<name>A0A151M985_ALLMI</name>
<dbReference type="AlphaFoldDB" id="A0A151M985"/>
<evidence type="ECO:0000313" key="2">
    <source>
        <dbReference type="Proteomes" id="UP000050525"/>
    </source>
</evidence>
<reference evidence="1 2" key="1">
    <citation type="journal article" date="2012" name="Genome Biol.">
        <title>Sequencing three crocodilian genomes to illuminate the evolution of archosaurs and amniotes.</title>
        <authorList>
            <person name="St John J.A."/>
            <person name="Braun E.L."/>
            <person name="Isberg S.R."/>
            <person name="Miles L.G."/>
            <person name="Chong A.Y."/>
            <person name="Gongora J."/>
            <person name="Dalzell P."/>
            <person name="Moran C."/>
            <person name="Bed'hom B."/>
            <person name="Abzhanov A."/>
            <person name="Burgess S.C."/>
            <person name="Cooksey A.M."/>
            <person name="Castoe T.A."/>
            <person name="Crawford N.G."/>
            <person name="Densmore L.D."/>
            <person name="Drew J.C."/>
            <person name="Edwards S.V."/>
            <person name="Faircloth B.C."/>
            <person name="Fujita M.K."/>
            <person name="Greenwold M.J."/>
            <person name="Hoffmann F.G."/>
            <person name="Howard J.M."/>
            <person name="Iguchi T."/>
            <person name="Janes D.E."/>
            <person name="Khan S.Y."/>
            <person name="Kohno S."/>
            <person name="de Koning A.J."/>
            <person name="Lance S.L."/>
            <person name="McCarthy F.M."/>
            <person name="McCormack J.E."/>
            <person name="Merchant M.E."/>
            <person name="Peterson D.G."/>
            <person name="Pollock D.D."/>
            <person name="Pourmand N."/>
            <person name="Raney B.J."/>
            <person name="Roessler K.A."/>
            <person name="Sanford J.R."/>
            <person name="Sawyer R.H."/>
            <person name="Schmidt C.J."/>
            <person name="Triplett E.W."/>
            <person name="Tuberville T.D."/>
            <person name="Venegas-Anaya M."/>
            <person name="Howard J.T."/>
            <person name="Jarvis E.D."/>
            <person name="Guillette L.J.Jr."/>
            <person name="Glenn T.C."/>
            <person name="Green R.E."/>
            <person name="Ray D.A."/>
        </authorList>
    </citation>
    <scope>NUCLEOTIDE SEQUENCE [LARGE SCALE GENOMIC DNA]</scope>
    <source>
        <strain evidence="1">KSC_2009_1</strain>
    </source>
</reference>
<evidence type="ECO:0000313" key="1">
    <source>
        <dbReference type="EMBL" id="KYO21074.1"/>
    </source>
</evidence>
<comment type="caution">
    <text evidence="1">The sequence shown here is derived from an EMBL/GenBank/DDBJ whole genome shotgun (WGS) entry which is preliminary data.</text>
</comment>
<accession>A0A151M985</accession>
<dbReference type="EMBL" id="AKHW03006295">
    <property type="protein sequence ID" value="KYO21074.1"/>
    <property type="molecule type" value="Genomic_DNA"/>
</dbReference>
<protein>
    <submittedName>
        <fullName evidence="1">Uncharacterized protein</fullName>
    </submittedName>
</protein>
<dbReference type="Proteomes" id="UP000050525">
    <property type="component" value="Unassembled WGS sequence"/>
</dbReference>